<reference evidence="5 6" key="2">
    <citation type="submission" date="2022-06" db="EMBL/GenBank/DDBJ databases">
        <title>Staphylococcus hominis ShoR14 genome sequence.</title>
        <authorList>
            <person name="Yeo C.C."/>
            <person name="Chew C.H."/>
            <person name="Che Hamzah A.M."/>
            <person name="Al-Trad E.I."/>
        </authorList>
    </citation>
    <scope>NUCLEOTIDE SEQUENCE [LARGE SCALE GENOMIC DNA]</scope>
    <source>
        <strain evidence="5 6">ShoR14</strain>
    </source>
</reference>
<sequence>MKVSKKAMISSLAIATIGLVTLHNPVEANNNHNNYSTTSNSAAEHQQFNQSQNKYTSVAISKHRNQDHSNWMTNLTGERFTTIAHRGASGYAPEHTFHAYDKSHNELGASYIELDLQRTKDGQLVAMHDETVDRTTNGTGRVEDYTLAQLKQLDAGSWFNNAHPEYAKPEYKNAKVPTLDEILSRYGTKANYYIETKNPNVYPGMEEQLLETLKKHHMLTGNSLNHGHILIQSFSEESLQKMHQLDSRVPLIRLLDKNELQQQSEADLQHILSYAIGVGPDYTSLNAENTKHLKDLGFLIHPYTVDKTTDMQRLNQYGVDGLFTNFADKYKATIPNE</sequence>
<dbReference type="CDD" id="cd08601">
    <property type="entry name" value="GDPD_SaGlpQ_like"/>
    <property type="match status" value="1"/>
</dbReference>
<dbReference type="EMBL" id="CP014567">
    <property type="protein sequence ID" value="AVI05668.1"/>
    <property type="molecule type" value="Genomic_DNA"/>
</dbReference>
<feature type="region of interest" description="Disordered" evidence="1">
    <location>
        <begin position="30"/>
        <end position="55"/>
    </location>
</feature>
<feature type="compositionally biased region" description="Low complexity" evidence="1">
    <location>
        <begin position="30"/>
        <end position="43"/>
    </location>
</feature>
<dbReference type="AlphaFoldDB" id="A0A3S7GTR2"/>
<gene>
    <name evidence="4" type="ORF">AZE34_02440</name>
    <name evidence="5" type="ORF">J7T32_003100</name>
</gene>
<feature type="chain" id="PRO_5044600611" evidence="2">
    <location>
        <begin position="29"/>
        <end position="337"/>
    </location>
</feature>
<dbReference type="SUPFAM" id="SSF51695">
    <property type="entry name" value="PLC-like phosphodiesterases"/>
    <property type="match status" value="1"/>
</dbReference>
<dbReference type="Proteomes" id="UP000665944">
    <property type="component" value="Unassembled WGS sequence"/>
</dbReference>
<evidence type="ECO:0000313" key="4">
    <source>
        <dbReference type="EMBL" id="AVI05668.1"/>
    </source>
</evidence>
<dbReference type="InterPro" id="IPR030395">
    <property type="entry name" value="GP_PDE_dom"/>
</dbReference>
<proteinExistence type="predicted"/>
<dbReference type="GO" id="GO:0006629">
    <property type="term" value="P:lipid metabolic process"/>
    <property type="evidence" value="ECO:0007669"/>
    <property type="project" value="InterPro"/>
</dbReference>
<keyword evidence="6" id="KW-1185">Reference proteome</keyword>
<dbReference type="Gene3D" id="3.20.20.190">
    <property type="entry name" value="Phosphatidylinositol (PI) phosphodiesterase"/>
    <property type="match status" value="1"/>
</dbReference>
<evidence type="ECO:0000313" key="6">
    <source>
        <dbReference type="Proteomes" id="UP000665944"/>
    </source>
</evidence>
<name>A0A3S7GTR2_STAHO</name>
<evidence type="ECO:0000256" key="2">
    <source>
        <dbReference type="SAM" id="SignalP"/>
    </source>
</evidence>
<evidence type="ECO:0000259" key="3">
    <source>
        <dbReference type="PROSITE" id="PS51704"/>
    </source>
</evidence>
<organism evidence="4">
    <name type="scientific">Staphylococcus hominis</name>
    <dbReference type="NCBI Taxonomy" id="1290"/>
    <lineage>
        <taxon>Bacteria</taxon>
        <taxon>Bacillati</taxon>
        <taxon>Bacillota</taxon>
        <taxon>Bacilli</taxon>
        <taxon>Bacillales</taxon>
        <taxon>Staphylococcaceae</taxon>
        <taxon>Staphylococcus</taxon>
    </lineage>
</organism>
<dbReference type="EMBL" id="JAGHKT020000003">
    <property type="protein sequence ID" value="MCM5671756.1"/>
    <property type="molecule type" value="Genomic_DNA"/>
</dbReference>
<reference evidence="4" key="1">
    <citation type="submission" date="2016-02" db="EMBL/GenBank/DDBJ databases">
        <title>Genomic sequence of a clinical Staphylococcus hominis isolate.</title>
        <authorList>
            <person name="McClure J.M."/>
            <person name="Zhang K."/>
        </authorList>
    </citation>
    <scope>NUCLEOTIDE SEQUENCE</scope>
    <source>
        <strain evidence="4">C34847</strain>
    </source>
</reference>
<dbReference type="PANTHER" id="PTHR46211">
    <property type="entry name" value="GLYCEROPHOSPHORYL DIESTER PHOSPHODIESTERASE"/>
    <property type="match status" value="1"/>
</dbReference>
<evidence type="ECO:0000256" key="1">
    <source>
        <dbReference type="SAM" id="MobiDB-lite"/>
    </source>
</evidence>
<dbReference type="PANTHER" id="PTHR46211:SF7">
    <property type="entry name" value="GLYCEROPHOSPHODIESTER PHOSPHODIESTERASE"/>
    <property type="match status" value="1"/>
</dbReference>
<dbReference type="InterPro" id="IPR017946">
    <property type="entry name" value="PLC-like_Pdiesterase_TIM-brl"/>
</dbReference>
<dbReference type="GO" id="GO:0008081">
    <property type="term" value="F:phosphoric diester hydrolase activity"/>
    <property type="evidence" value="ECO:0007669"/>
    <property type="project" value="InterPro"/>
</dbReference>
<dbReference type="PROSITE" id="PS51704">
    <property type="entry name" value="GP_PDE"/>
    <property type="match status" value="1"/>
</dbReference>
<dbReference type="Pfam" id="PF03009">
    <property type="entry name" value="GDPD"/>
    <property type="match status" value="1"/>
</dbReference>
<protein>
    <submittedName>
        <fullName evidence="4">Glycerophosphodiester phosphodiesterase</fullName>
    </submittedName>
</protein>
<feature type="signal peptide" evidence="2">
    <location>
        <begin position="1"/>
        <end position="28"/>
    </location>
</feature>
<feature type="compositionally biased region" description="Polar residues" evidence="1">
    <location>
        <begin position="44"/>
        <end position="55"/>
    </location>
</feature>
<feature type="domain" description="GP-PDE" evidence="3">
    <location>
        <begin position="80"/>
        <end position="334"/>
    </location>
</feature>
<accession>A0A3S7GTR2</accession>
<evidence type="ECO:0000313" key="5">
    <source>
        <dbReference type="EMBL" id="MCM5671756.1"/>
    </source>
</evidence>
<keyword evidence="2" id="KW-0732">Signal</keyword>